<dbReference type="PANTHER" id="PTHR34978:SF3">
    <property type="entry name" value="SLR0241 PROTEIN"/>
    <property type="match status" value="1"/>
</dbReference>
<dbReference type="Pfam" id="PF01435">
    <property type="entry name" value="Peptidase_M48"/>
    <property type="match status" value="1"/>
</dbReference>
<evidence type="ECO:0000259" key="8">
    <source>
        <dbReference type="Pfam" id="PF01435"/>
    </source>
</evidence>
<accession>A0A1K1Y7E7</accession>
<keyword evidence="5 6" id="KW-0482">Metalloprotease</keyword>
<feature type="transmembrane region" description="Helical" evidence="7">
    <location>
        <begin position="35"/>
        <end position="58"/>
    </location>
</feature>
<reference evidence="9 10" key="1">
    <citation type="submission" date="2016-11" db="EMBL/GenBank/DDBJ databases">
        <authorList>
            <person name="Jaros S."/>
            <person name="Januszkiewicz K."/>
            <person name="Wedrychowicz H."/>
        </authorList>
    </citation>
    <scope>NUCLEOTIDE SEQUENCE [LARGE SCALE GENOMIC DNA]</scope>
    <source>
        <strain evidence="9 10">OK807</strain>
    </source>
</reference>
<dbReference type="CDD" id="cd07326">
    <property type="entry name" value="M56_BlaR1_MecR1_like"/>
    <property type="match status" value="1"/>
</dbReference>
<evidence type="ECO:0000256" key="4">
    <source>
        <dbReference type="ARBA" id="ARBA00022833"/>
    </source>
</evidence>
<dbReference type="GO" id="GO:0046872">
    <property type="term" value="F:metal ion binding"/>
    <property type="evidence" value="ECO:0007669"/>
    <property type="project" value="UniProtKB-KW"/>
</dbReference>
<feature type="transmembrane region" description="Helical" evidence="7">
    <location>
        <begin position="274"/>
        <end position="294"/>
    </location>
</feature>
<comment type="cofactor">
    <cofactor evidence="6">
        <name>Zn(2+)</name>
        <dbReference type="ChEBI" id="CHEBI:29105"/>
    </cofactor>
    <text evidence="6">Binds 1 zinc ion per subunit.</text>
</comment>
<dbReference type="InterPro" id="IPR001915">
    <property type="entry name" value="Peptidase_M48"/>
</dbReference>
<dbReference type="InterPro" id="IPR052173">
    <property type="entry name" value="Beta-lactam_resp_regulator"/>
</dbReference>
<dbReference type="GO" id="GO:0004222">
    <property type="term" value="F:metalloendopeptidase activity"/>
    <property type="evidence" value="ECO:0007669"/>
    <property type="project" value="InterPro"/>
</dbReference>
<feature type="transmembrane region" description="Helical" evidence="7">
    <location>
        <begin position="78"/>
        <end position="101"/>
    </location>
</feature>
<dbReference type="PANTHER" id="PTHR34978">
    <property type="entry name" value="POSSIBLE SENSOR-TRANSDUCER PROTEIN BLAR"/>
    <property type="match status" value="1"/>
</dbReference>
<feature type="domain" description="Peptidase M48" evidence="8">
    <location>
        <begin position="126"/>
        <end position="184"/>
    </location>
</feature>
<keyword evidence="2" id="KW-0479">Metal-binding</keyword>
<keyword evidence="3 6" id="KW-0378">Hydrolase</keyword>
<keyword evidence="7" id="KW-1133">Transmembrane helix</keyword>
<gene>
    <name evidence="9" type="ORF">SAMN02787144_1004117</name>
</gene>
<keyword evidence="7" id="KW-0472">Membrane</keyword>
<dbReference type="STRING" id="1893.SAMN02787144_1004117"/>
<evidence type="ECO:0000256" key="3">
    <source>
        <dbReference type="ARBA" id="ARBA00022801"/>
    </source>
</evidence>
<dbReference type="GO" id="GO:0006508">
    <property type="term" value="P:proteolysis"/>
    <property type="evidence" value="ECO:0007669"/>
    <property type="project" value="UniProtKB-KW"/>
</dbReference>
<keyword evidence="7" id="KW-0812">Transmembrane</keyword>
<organism evidence="9 10">
    <name type="scientific">Streptomyces atratus</name>
    <dbReference type="NCBI Taxonomy" id="1893"/>
    <lineage>
        <taxon>Bacteria</taxon>
        <taxon>Bacillati</taxon>
        <taxon>Actinomycetota</taxon>
        <taxon>Actinomycetes</taxon>
        <taxon>Kitasatosporales</taxon>
        <taxon>Streptomycetaceae</taxon>
        <taxon>Streptomyces</taxon>
    </lineage>
</organism>
<dbReference type="RefSeq" id="WP_072484690.1">
    <property type="nucleotide sequence ID" value="NZ_CP108276.1"/>
</dbReference>
<evidence type="ECO:0000256" key="7">
    <source>
        <dbReference type="SAM" id="Phobius"/>
    </source>
</evidence>
<dbReference type="EMBL" id="FPJO01000004">
    <property type="protein sequence ID" value="SFX57156.1"/>
    <property type="molecule type" value="Genomic_DNA"/>
</dbReference>
<feature type="transmembrane region" description="Helical" evidence="7">
    <location>
        <begin position="6"/>
        <end position="23"/>
    </location>
</feature>
<evidence type="ECO:0000313" key="10">
    <source>
        <dbReference type="Proteomes" id="UP000181909"/>
    </source>
</evidence>
<evidence type="ECO:0000256" key="6">
    <source>
        <dbReference type="RuleBase" id="RU003983"/>
    </source>
</evidence>
<evidence type="ECO:0000256" key="2">
    <source>
        <dbReference type="ARBA" id="ARBA00022723"/>
    </source>
</evidence>
<dbReference type="Proteomes" id="UP000181909">
    <property type="component" value="Unassembled WGS sequence"/>
</dbReference>
<dbReference type="OrthoDB" id="9785340at2"/>
<protein>
    <submittedName>
        <fullName evidence="9">Peptidase family M48</fullName>
    </submittedName>
</protein>
<evidence type="ECO:0000313" key="9">
    <source>
        <dbReference type="EMBL" id="SFX57156.1"/>
    </source>
</evidence>
<proteinExistence type="inferred from homology"/>
<keyword evidence="1 6" id="KW-0645">Protease</keyword>
<evidence type="ECO:0000256" key="1">
    <source>
        <dbReference type="ARBA" id="ARBA00022670"/>
    </source>
</evidence>
<comment type="similarity">
    <text evidence="6">Belongs to the peptidase M48 family.</text>
</comment>
<dbReference type="AlphaFoldDB" id="A0A1K1Y7E7"/>
<sequence>MIYAVWLPLLMPFLAVPAARRLADALSPVRAVRLLAATGVGLALCSVLALVLLVVPGATRFSAVSAVGELVRPLSDAGPAAAVPLAAAALALLVGCVAAVARAARRHWTELCRAGRYDGHAGGELAVLRDSRPDAYALPGRPGTPGRIVVTTGMLRALDPAERDALLAHERAHLKGRHHLFIAAAEAAALCHPALRSLRAPLGYALERCADEAAASAVGDRRIAARAIGRAALAARAAEGAPQPRPRVALAAAAGPVPRRVAALLGRSTARPRVGRVAAAALLACLVVSGAAALDATSDLHSSIEAAQGESAHH</sequence>
<keyword evidence="4 6" id="KW-0862">Zinc</keyword>
<evidence type="ECO:0000256" key="5">
    <source>
        <dbReference type="ARBA" id="ARBA00023049"/>
    </source>
</evidence>
<dbReference type="Gene3D" id="3.30.2010.10">
    <property type="entry name" value="Metalloproteases ('zincins'), catalytic domain"/>
    <property type="match status" value="1"/>
</dbReference>
<name>A0A1K1Y7E7_STRAR</name>